<proteinExistence type="inferred from homology"/>
<evidence type="ECO:0000256" key="6">
    <source>
        <dbReference type="ARBA" id="ARBA00023146"/>
    </source>
</evidence>
<protein>
    <recommendedName>
        <fullName evidence="8">Tryptophan--tRNA ligase</fullName>
        <ecNumber evidence="8">6.1.1.2</ecNumber>
    </recommendedName>
    <alternativeName>
        <fullName evidence="8">Tryptophanyl-tRNA synthetase</fullName>
        <shortName evidence="8">TrpRS</shortName>
    </alternativeName>
</protein>
<comment type="caution">
    <text evidence="10">The sequence shown here is derived from an EMBL/GenBank/DDBJ whole genome shotgun (WGS) entry which is preliminary data.</text>
</comment>
<feature type="binding site" evidence="8">
    <location>
        <begin position="196"/>
        <end position="200"/>
    </location>
    <ligand>
        <name>ATP</name>
        <dbReference type="ChEBI" id="CHEBI:30616"/>
    </ligand>
</feature>
<keyword evidence="2 8" id="KW-0436">Ligase</keyword>
<dbReference type="PANTHER" id="PTHR43766">
    <property type="entry name" value="TRYPTOPHAN--TRNA LIGASE, MITOCHONDRIAL"/>
    <property type="match status" value="1"/>
</dbReference>
<gene>
    <name evidence="8 10" type="primary">trpS</name>
    <name evidence="10" type="ORF">IAD04_01965</name>
</gene>
<dbReference type="Gene3D" id="3.40.50.620">
    <property type="entry name" value="HUPs"/>
    <property type="match status" value="1"/>
</dbReference>
<keyword evidence="5 8" id="KW-0648">Protein biosynthesis</keyword>
<keyword evidence="6 8" id="KW-0030">Aminoacyl-tRNA synthetase</keyword>
<evidence type="ECO:0000256" key="9">
    <source>
        <dbReference type="RuleBase" id="RU363036"/>
    </source>
</evidence>
<dbReference type="GO" id="GO:0005524">
    <property type="term" value="F:ATP binding"/>
    <property type="evidence" value="ECO:0007669"/>
    <property type="project" value="UniProtKB-UniRule"/>
</dbReference>
<keyword evidence="3 8" id="KW-0547">Nucleotide-binding</keyword>
<feature type="binding site" evidence="8">
    <location>
        <begin position="147"/>
        <end position="149"/>
    </location>
    <ligand>
        <name>ATP</name>
        <dbReference type="ChEBI" id="CHEBI:30616"/>
    </ligand>
</feature>
<feature type="binding site" evidence="8">
    <location>
        <position position="135"/>
    </location>
    <ligand>
        <name>L-tryptophan</name>
        <dbReference type="ChEBI" id="CHEBI:57912"/>
    </ligand>
</feature>
<reference evidence="10" key="1">
    <citation type="submission" date="2020-10" db="EMBL/GenBank/DDBJ databases">
        <authorList>
            <person name="Gilroy R."/>
        </authorList>
    </citation>
    <scope>NUCLEOTIDE SEQUENCE</scope>
    <source>
        <strain evidence="10">14508</strain>
    </source>
</reference>
<comment type="similarity">
    <text evidence="1 8 9">Belongs to the class-I aminoacyl-tRNA synthetase family.</text>
</comment>
<comment type="function">
    <text evidence="8">Catalyzes the attachment of tryptophan to tRNA(Trp).</text>
</comment>
<dbReference type="PRINTS" id="PR01039">
    <property type="entry name" value="TRNASYNTHTRP"/>
</dbReference>
<evidence type="ECO:0000256" key="4">
    <source>
        <dbReference type="ARBA" id="ARBA00022840"/>
    </source>
</evidence>
<keyword evidence="8" id="KW-0963">Cytoplasm</keyword>
<evidence type="ECO:0000256" key="2">
    <source>
        <dbReference type="ARBA" id="ARBA00022598"/>
    </source>
</evidence>
<dbReference type="CDD" id="cd00806">
    <property type="entry name" value="TrpRS_core"/>
    <property type="match status" value="1"/>
</dbReference>
<sequence length="328" mass="37142">MKKRMISGIKPTGELTLGNYIGAIKQFIQYQEEYELFVFLADLHALTLPIDANELRKNSEDILAIYLACGLDPNKVVIFKQSDVHEHAELGYIMACNSYMGELQRMTQYKDKTQKMKNDSIPTGIFIYPTLMAADILLYQADFVPVGIDQKQHVELTRDLVIRFNHHYQKDVFVLPSPVLPKQGAKITSLSNPLKKMSKSESDKGTIYLLEDVQIARKKIMSAVTDSENEIRYDMENKPGISNLLTILSVLTHQSIDDLQQKYQNVGYGQFKKDVADVVCHELETLQQKVQEIKNGHILESILKQGASKASSIASQTLQQVYEVIGIK</sequence>
<feature type="binding site" evidence="8">
    <location>
        <begin position="10"/>
        <end position="12"/>
    </location>
    <ligand>
        <name>ATP</name>
        <dbReference type="ChEBI" id="CHEBI:30616"/>
    </ligand>
</feature>
<comment type="subcellular location">
    <subcellularLocation>
        <location evidence="8">Cytoplasm</location>
    </subcellularLocation>
</comment>
<dbReference type="Pfam" id="PF00579">
    <property type="entry name" value="tRNA-synt_1b"/>
    <property type="match status" value="1"/>
</dbReference>
<evidence type="ECO:0000256" key="8">
    <source>
        <dbReference type="HAMAP-Rule" id="MF_00140"/>
    </source>
</evidence>
<dbReference type="InterPro" id="IPR001412">
    <property type="entry name" value="aa-tRNA-synth_I_CS"/>
</dbReference>
<feature type="binding site" evidence="8">
    <location>
        <begin position="18"/>
        <end position="19"/>
    </location>
    <ligand>
        <name>ATP</name>
        <dbReference type="ChEBI" id="CHEBI:30616"/>
    </ligand>
</feature>
<evidence type="ECO:0000256" key="7">
    <source>
        <dbReference type="ARBA" id="ARBA00049929"/>
    </source>
</evidence>
<dbReference type="InterPro" id="IPR014729">
    <property type="entry name" value="Rossmann-like_a/b/a_fold"/>
</dbReference>
<dbReference type="Gene3D" id="1.10.240.10">
    <property type="entry name" value="Tyrosyl-Transfer RNA Synthetase"/>
    <property type="match status" value="1"/>
</dbReference>
<dbReference type="Proteomes" id="UP000886893">
    <property type="component" value="Unassembled WGS sequence"/>
</dbReference>
<feature type="short sequence motif" description="'HIGH' region" evidence="8">
    <location>
        <begin position="11"/>
        <end position="19"/>
    </location>
</feature>
<dbReference type="EMBL" id="DVKI01000060">
    <property type="protein sequence ID" value="HIT17131.1"/>
    <property type="molecule type" value="Genomic_DNA"/>
</dbReference>
<evidence type="ECO:0000256" key="1">
    <source>
        <dbReference type="ARBA" id="ARBA00005594"/>
    </source>
</evidence>
<dbReference type="InterPro" id="IPR002305">
    <property type="entry name" value="aa-tRNA-synth_Ic"/>
</dbReference>
<dbReference type="GO" id="GO:0006436">
    <property type="term" value="P:tryptophanyl-tRNA aminoacylation"/>
    <property type="evidence" value="ECO:0007669"/>
    <property type="project" value="UniProtKB-UniRule"/>
</dbReference>
<evidence type="ECO:0000256" key="5">
    <source>
        <dbReference type="ARBA" id="ARBA00022917"/>
    </source>
</evidence>
<dbReference type="SUPFAM" id="SSF52374">
    <property type="entry name" value="Nucleotidylyl transferase"/>
    <property type="match status" value="1"/>
</dbReference>
<dbReference type="EC" id="6.1.1.2" evidence="8"/>
<dbReference type="InterPro" id="IPR002306">
    <property type="entry name" value="Trp-tRNA-ligase"/>
</dbReference>
<dbReference type="GO" id="GO:0005829">
    <property type="term" value="C:cytosol"/>
    <property type="evidence" value="ECO:0007669"/>
    <property type="project" value="TreeGrafter"/>
</dbReference>
<dbReference type="NCBIfam" id="TIGR00233">
    <property type="entry name" value="trpS"/>
    <property type="match status" value="1"/>
</dbReference>
<evidence type="ECO:0000313" key="10">
    <source>
        <dbReference type="EMBL" id="HIT17131.1"/>
    </source>
</evidence>
<evidence type="ECO:0000313" key="11">
    <source>
        <dbReference type="Proteomes" id="UP000886893"/>
    </source>
</evidence>
<name>A0A9D1G7I9_9FIRM</name>
<reference evidence="10" key="2">
    <citation type="journal article" date="2021" name="PeerJ">
        <title>Extensive microbial diversity within the chicken gut microbiome revealed by metagenomics and culture.</title>
        <authorList>
            <person name="Gilroy R."/>
            <person name="Ravi A."/>
            <person name="Getino M."/>
            <person name="Pursley I."/>
            <person name="Horton D.L."/>
            <person name="Alikhan N.F."/>
            <person name="Baker D."/>
            <person name="Gharbi K."/>
            <person name="Hall N."/>
            <person name="Watson M."/>
            <person name="Adriaenssens E.M."/>
            <person name="Foster-Nyarko E."/>
            <person name="Jarju S."/>
            <person name="Secka A."/>
            <person name="Antonio M."/>
            <person name="Oren A."/>
            <person name="Chaudhuri R.R."/>
            <person name="La Ragione R."/>
            <person name="Hildebrand F."/>
            <person name="Pallen M.J."/>
        </authorList>
    </citation>
    <scope>NUCLEOTIDE SEQUENCE</scope>
    <source>
        <strain evidence="10">14508</strain>
    </source>
</reference>
<keyword evidence="4 8" id="KW-0067">ATP-binding</keyword>
<dbReference type="HAMAP" id="MF_00140_B">
    <property type="entry name" value="Trp_tRNA_synth_B"/>
    <property type="match status" value="1"/>
</dbReference>
<dbReference type="PANTHER" id="PTHR43766:SF1">
    <property type="entry name" value="TRYPTOPHAN--TRNA LIGASE, MITOCHONDRIAL"/>
    <property type="match status" value="1"/>
</dbReference>
<dbReference type="GO" id="GO:0004830">
    <property type="term" value="F:tryptophan-tRNA ligase activity"/>
    <property type="evidence" value="ECO:0007669"/>
    <property type="project" value="UniProtKB-UniRule"/>
</dbReference>
<dbReference type="InterPro" id="IPR050203">
    <property type="entry name" value="Trp-tRNA_synthetase"/>
</dbReference>
<dbReference type="AlphaFoldDB" id="A0A9D1G7I9"/>
<feature type="short sequence motif" description="'KMSKS' region" evidence="8">
    <location>
        <begin position="196"/>
        <end position="200"/>
    </location>
</feature>
<dbReference type="FunFam" id="1.10.240.10:FF:000002">
    <property type="entry name" value="Tryptophan--tRNA ligase"/>
    <property type="match status" value="1"/>
</dbReference>
<dbReference type="InterPro" id="IPR024109">
    <property type="entry name" value="Trp-tRNA-ligase_bac-type"/>
</dbReference>
<organism evidence="10 11">
    <name type="scientific">Candidatus Caccosoma faecigallinarum</name>
    <dbReference type="NCBI Taxonomy" id="2840720"/>
    <lineage>
        <taxon>Bacteria</taxon>
        <taxon>Bacillati</taxon>
        <taxon>Bacillota</taxon>
        <taxon>Bacillota incertae sedis</taxon>
        <taxon>Candidatus Caccosoma</taxon>
    </lineage>
</organism>
<evidence type="ECO:0000256" key="3">
    <source>
        <dbReference type="ARBA" id="ARBA00022741"/>
    </source>
</evidence>
<dbReference type="PROSITE" id="PS00178">
    <property type="entry name" value="AA_TRNA_LIGASE_I"/>
    <property type="match status" value="1"/>
</dbReference>
<accession>A0A9D1G7I9</accession>
<comment type="catalytic activity">
    <reaction evidence="7 8">
        <text>tRNA(Trp) + L-tryptophan + ATP = L-tryptophyl-tRNA(Trp) + AMP + diphosphate + H(+)</text>
        <dbReference type="Rhea" id="RHEA:24080"/>
        <dbReference type="Rhea" id="RHEA-COMP:9671"/>
        <dbReference type="Rhea" id="RHEA-COMP:9705"/>
        <dbReference type="ChEBI" id="CHEBI:15378"/>
        <dbReference type="ChEBI" id="CHEBI:30616"/>
        <dbReference type="ChEBI" id="CHEBI:33019"/>
        <dbReference type="ChEBI" id="CHEBI:57912"/>
        <dbReference type="ChEBI" id="CHEBI:78442"/>
        <dbReference type="ChEBI" id="CHEBI:78535"/>
        <dbReference type="ChEBI" id="CHEBI:456215"/>
        <dbReference type="EC" id="6.1.1.2"/>
    </reaction>
</comment>
<comment type="subunit">
    <text evidence="8">Homodimer.</text>
</comment>
<feature type="binding site" evidence="8">
    <location>
        <position position="187"/>
    </location>
    <ligand>
        <name>ATP</name>
        <dbReference type="ChEBI" id="CHEBI:30616"/>
    </ligand>
</feature>